<name>A0ABU1KYT7_9BURK</name>
<reference evidence="2 3" key="1">
    <citation type="submission" date="2023-07" db="EMBL/GenBank/DDBJ databases">
        <title>Sorghum-associated microbial communities from plants grown in Nebraska, USA.</title>
        <authorList>
            <person name="Schachtman D."/>
        </authorList>
    </citation>
    <scope>NUCLEOTIDE SEQUENCE [LARGE SCALE GENOMIC DNA]</scope>
    <source>
        <strain evidence="2 3">DS1039</strain>
    </source>
</reference>
<feature type="compositionally biased region" description="Basic and acidic residues" evidence="1">
    <location>
        <begin position="8"/>
        <end position="17"/>
    </location>
</feature>
<protein>
    <submittedName>
        <fullName evidence="2">Uncharacterized protein</fullName>
    </submittedName>
</protein>
<evidence type="ECO:0000313" key="3">
    <source>
        <dbReference type="Proteomes" id="UP001185254"/>
    </source>
</evidence>
<proteinExistence type="predicted"/>
<gene>
    <name evidence="2" type="ORF">J2776_002814</name>
</gene>
<dbReference type="Proteomes" id="UP001185254">
    <property type="component" value="Unassembled WGS sequence"/>
</dbReference>
<evidence type="ECO:0000313" key="2">
    <source>
        <dbReference type="EMBL" id="MDR6376114.1"/>
    </source>
</evidence>
<sequence>MPSVAPGRGREVGEKSGKWGGRWCADRWESKTVTEAQSAAR</sequence>
<evidence type="ECO:0000256" key="1">
    <source>
        <dbReference type="SAM" id="MobiDB-lite"/>
    </source>
</evidence>
<dbReference type="EMBL" id="JAVDQN010000002">
    <property type="protein sequence ID" value="MDR6376114.1"/>
    <property type="molecule type" value="Genomic_DNA"/>
</dbReference>
<organism evidence="2 3">
    <name type="scientific">Paraburkholderia caledonica</name>
    <dbReference type="NCBI Taxonomy" id="134536"/>
    <lineage>
        <taxon>Bacteria</taxon>
        <taxon>Pseudomonadati</taxon>
        <taxon>Pseudomonadota</taxon>
        <taxon>Betaproteobacteria</taxon>
        <taxon>Burkholderiales</taxon>
        <taxon>Burkholderiaceae</taxon>
        <taxon>Paraburkholderia</taxon>
    </lineage>
</organism>
<accession>A0ABU1KYT7</accession>
<keyword evidence="3" id="KW-1185">Reference proteome</keyword>
<comment type="caution">
    <text evidence="2">The sequence shown here is derived from an EMBL/GenBank/DDBJ whole genome shotgun (WGS) entry which is preliminary data.</text>
</comment>
<feature type="region of interest" description="Disordered" evidence="1">
    <location>
        <begin position="1"/>
        <end position="23"/>
    </location>
</feature>